<evidence type="ECO:0000256" key="3">
    <source>
        <dbReference type="RuleBase" id="RU000363"/>
    </source>
</evidence>
<name>A0A8J7IL07_9RHOB</name>
<keyword evidence="5" id="KW-1185">Reference proteome</keyword>
<dbReference type="Gene3D" id="3.40.50.720">
    <property type="entry name" value="NAD(P)-binding Rossmann-like Domain"/>
    <property type="match status" value="1"/>
</dbReference>
<gene>
    <name evidence="4" type="ORF">H1D41_00185</name>
</gene>
<dbReference type="EMBL" id="JADCKQ010000001">
    <property type="protein sequence ID" value="MBI1492046.1"/>
    <property type="molecule type" value="Genomic_DNA"/>
</dbReference>
<dbReference type="GO" id="GO:0016491">
    <property type="term" value="F:oxidoreductase activity"/>
    <property type="evidence" value="ECO:0007669"/>
    <property type="project" value="UniProtKB-KW"/>
</dbReference>
<dbReference type="PANTHER" id="PTHR43658">
    <property type="entry name" value="SHORT-CHAIN DEHYDROGENASE/REDUCTASE"/>
    <property type="match status" value="1"/>
</dbReference>
<evidence type="ECO:0000313" key="4">
    <source>
        <dbReference type="EMBL" id="MBI1492046.1"/>
    </source>
</evidence>
<dbReference type="PANTHER" id="PTHR43658:SF8">
    <property type="entry name" value="17-BETA-HYDROXYSTEROID DEHYDROGENASE 14-RELATED"/>
    <property type="match status" value="1"/>
</dbReference>
<dbReference type="InterPro" id="IPR036291">
    <property type="entry name" value="NAD(P)-bd_dom_sf"/>
</dbReference>
<dbReference type="Proteomes" id="UP000640583">
    <property type="component" value="Unassembled WGS sequence"/>
</dbReference>
<dbReference type="PRINTS" id="PR00081">
    <property type="entry name" value="GDHRDH"/>
</dbReference>
<accession>A0A8J7IL07</accession>
<dbReference type="AlphaFoldDB" id="A0A8J7IL07"/>
<proteinExistence type="inferred from homology"/>
<organism evidence="4 5">
    <name type="scientific">Halocynthiibacter styelae</name>
    <dbReference type="NCBI Taxonomy" id="2761955"/>
    <lineage>
        <taxon>Bacteria</taxon>
        <taxon>Pseudomonadati</taxon>
        <taxon>Pseudomonadota</taxon>
        <taxon>Alphaproteobacteria</taxon>
        <taxon>Rhodobacterales</taxon>
        <taxon>Paracoccaceae</taxon>
        <taxon>Halocynthiibacter</taxon>
    </lineage>
</organism>
<sequence>MKSENVIALVTGGASGLGEACVREIVAAGGKALAVDMNAERGTALAVELGDAVIFHKADVTSEDEVKAALDACEATHGAVNALVNCAGIAIAAKTVGRDGAHPLKSFGMVVDVNLKGTFNTCRLAAERMQHNTPDADGNTGVIVNTASIAAFDGQKGQPAYAASKAGVAGMTLPMARDLASVGVRVNCIAPGLFLTPMLQSLPEEAQEALGKQPLFPKRLGKPSEVAELAVFLINHAYMNGETIRVDGGIRLP</sequence>
<protein>
    <submittedName>
        <fullName evidence="4">SDR family NAD(P)-dependent oxidoreductase</fullName>
    </submittedName>
</protein>
<dbReference type="Pfam" id="PF00106">
    <property type="entry name" value="adh_short"/>
    <property type="match status" value="1"/>
</dbReference>
<evidence type="ECO:0000256" key="1">
    <source>
        <dbReference type="ARBA" id="ARBA00006484"/>
    </source>
</evidence>
<dbReference type="PRINTS" id="PR00080">
    <property type="entry name" value="SDRFAMILY"/>
</dbReference>
<comment type="caution">
    <text evidence="4">The sequence shown here is derived from an EMBL/GenBank/DDBJ whole genome shotgun (WGS) entry which is preliminary data.</text>
</comment>
<evidence type="ECO:0000256" key="2">
    <source>
        <dbReference type="ARBA" id="ARBA00023002"/>
    </source>
</evidence>
<dbReference type="PROSITE" id="PS00061">
    <property type="entry name" value="ADH_SHORT"/>
    <property type="match status" value="1"/>
</dbReference>
<dbReference type="InterPro" id="IPR002347">
    <property type="entry name" value="SDR_fam"/>
</dbReference>
<comment type="similarity">
    <text evidence="1 3">Belongs to the short-chain dehydrogenases/reductases (SDR) family.</text>
</comment>
<evidence type="ECO:0000313" key="5">
    <source>
        <dbReference type="Proteomes" id="UP000640583"/>
    </source>
</evidence>
<dbReference type="InterPro" id="IPR020904">
    <property type="entry name" value="Sc_DH/Rdtase_CS"/>
</dbReference>
<keyword evidence="2" id="KW-0560">Oxidoreductase</keyword>
<dbReference type="RefSeq" id="WP_228847017.1">
    <property type="nucleotide sequence ID" value="NZ_JADCKQ010000001.1"/>
</dbReference>
<dbReference type="SUPFAM" id="SSF51735">
    <property type="entry name" value="NAD(P)-binding Rossmann-fold domains"/>
    <property type="match status" value="1"/>
</dbReference>
<dbReference type="FunFam" id="3.40.50.720:FF:000173">
    <property type="entry name" value="3-oxoacyl-[acyl-carrier protein] reductase"/>
    <property type="match status" value="1"/>
</dbReference>
<reference evidence="4" key="1">
    <citation type="submission" date="2020-10" db="EMBL/GenBank/DDBJ databases">
        <title>Paenihalocynthiibacter styelae gen. nov., sp. nov., isolated from stalked sea squirt Styela clava.</title>
        <authorList>
            <person name="Kim Y.-O."/>
            <person name="Yoon J.-H."/>
        </authorList>
    </citation>
    <scope>NUCLEOTIDE SEQUENCE</scope>
    <source>
        <strain evidence="4">MYP1-1</strain>
    </source>
</reference>